<dbReference type="RefSeq" id="WP_013547983.1">
    <property type="nucleotide sequence ID" value="NC_014933.1"/>
</dbReference>
<reference key="1">
    <citation type="submission" date="2010-11" db="EMBL/GenBank/DDBJ databases">
        <title>The complete genome of Bacteroides helcogenes P 36-108.</title>
        <authorList>
            <consortium name="US DOE Joint Genome Institute (JGI-PGF)"/>
            <person name="Lucas S."/>
            <person name="Copeland A."/>
            <person name="Lapidus A."/>
            <person name="Bruce D."/>
            <person name="Goodwin L."/>
            <person name="Pitluck S."/>
            <person name="Kyrpides N."/>
            <person name="Mavromatis K."/>
            <person name="Ivanova N."/>
            <person name="Zeytun A."/>
            <person name="Brettin T."/>
            <person name="Detter J.C."/>
            <person name="Tapia R."/>
            <person name="Han C."/>
            <person name="Land M."/>
            <person name="Hauser L."/>
            <person name="Markowitz V."/>
            <person name="Cheng J.-F."/>
            <person name="Hugenholtz P."/>
            <person name="Woyke T."/>
            <person name="Wu D."/>
            <person name="Gronow S."/>
            <person name="Wellnitz S."/>
            <person name="Brambilla E."/>
            <person name="Klenk H.-P."/>
            <person name="Eisen J.A."/>
        </authorList>
    </citation>
    <scope>NUCLEOTIDE SEQUENCE</scope>
    <source>
        <strain>P 36-108</strain>
    </source>
</reference>
<gene>
    <name evidence="1" type="ordered locus">Bache_2427</name>
</gene>
<name>E6SUP8_BACT6</name>
<dbReference type="Proteomes" id="UP000008630">
    <property type="component" value="Chromosome"/>
</dbReference>
<organism evidence="1 2">
    <name type="scientific">Bacteroides helcogenes (strain ATCC 35417 / DSM 20613 / JCM 6297 / CCUG 15421 / P 36-108)</name>
    <dbReference type="NCBI Taxonomy" id="693979"/>
    <lineage>
        <taxon>Bacteria</taxon>
        <taxon>Pseudomonadati</taxon>
        <taxon>Bacteroidota</taxon>
        <taxon>Bacteroidia</taxon>
        <taxon>Bacteroidales</taxon>
        <taxon>Bacteroidaceae</taxon>
        <taxon>Bacteroides</taxon>
    </lineage>
</organism>
<accession>E6SUP8</accession>
<evidence type="ECO:0008006" key="3">
    <source>
        <dbReference type="Google" id="ProtNLM"/>
    </source>
</evidence>
<evidence type="ECO:0000313" key="1">
    <source>
        <dbReference type="EMBL" id="ADV44393.1"/>
    </source>
</evidence>
<protein>
    <recommendedName>
        <fullName evidence="3">DUF5053 domain-containing protein</fullName>
    </recommendedName>
</protein>
<dbReference type="STRING" id="693979.Bache_2427"/>
<dbReference type="PATRIC" id="fig|693979.3.peg.2543"/>
<dbReference type="KEGG" id="bhl:Bache_2427"/>
<dbReference type="OrthoDB" id="1439243at2"/>
<dbReference type="Pfam" id="PF16476">
    <property type="entry name" value="DUF5053"/>
    <property type="match status" value="1"/>
</dbReference>
<dbReference type="eggNOG" id="ENOG5033235">
    <property type="taxonomic scope" value="Bacteria"/>
</dbReference>
<keyword evidence="2" id="KW-1185">Reference proteome</keyword>
<dbReference type="EMBL" id="CP002352">
    <property type="protein sequence ID" value="ADV44393.1"/>
    <property type="molecule type" value="Genomic_DNA"/>
</dbReference>
<dbReference type="InterPro" id="IPR032483">
    <property type="entry name" value="DUF5053"/>
</dbReference>
<dbReference type="AlphaFoldDB" id="E6SUP8"/>
<reference evidence="1 2" key="2">
    <citation type="journal article" date="2011" name="Stand. Genomic Sci.">
        <title>Complete genome sequence of Bacteroides helcogenes type strain (P 36-108).</title>
        <authorList>
            <person name="Pati A."/>
            <person name="Gronow S."/>
            <person name="Zeytun A."/>
            <person name="Lapidus A."/>
            <person name="Nolan M."/>
            <person name="Hammon N."/>
            <person name="Deshpande S."/>
            <person name="Cheng J.F."/>
            <person name="Tapia R."/>
            <person name="Han C."/>
            <person name="Goodwin L."/>
            <person name="Pitluck S."/>
            <person name="Liolios K."/>
            <person name="Pagani I."/>
            <person name="Ivanova N."/>
            <person name="Mavromatis K."/>
            <person name="Chen A."/>
            <person name="Palaniappan K."/>
            <person name="Land M."/>
            <person name="Hauser L."/>
            <person name="Chang Y.J."/>
            <person name="Jeffries C.D."/>
            <person name="Detter J.C."/>
            <person name="Brambilla E."/>
            <person name="Rohde M."/>
            <person name="Goker M."/>
            <person name="Woyke T."/>
            <person name="Bristow J."/>
            <person name="Eisen J.A."/>
            <person name="Markowitz V."/>
            <person name="Hugenholtz P."/>
            <person name="Kyrpides N.C."/>
            <person name="Klenk H.P."/>
            <person name="Lucas S."/>
        </authorList>
    </citation>
    <scope>NUCLEOTIDE SEQUENCE [LARGE SCALE GENOMIC DNA]</scope>
    <source>
        <strain evidence="2">ATCC 35417 / DSM 20613 / JCM 6297 / CCUG 15421 / P 36-108</strain>
    </source>
</reference>
<proteinExistence type="predicted"/>
<evidence type="ECO:0000313" key="2">
    <source>
        <dbReference type="Proteomes" id="UP000008630"/>
    </source>
</evidence>
<dbReference type="HOGENOM" id="CLU_141004_0_0_10"/>
<sequence length="140" mass="16462">MDKQIEGRIKELVGKFHLLRTKEGSEEFDNIWRQLNADIPAEQRKEAGQFLLQEMRQARERKKRMDVDVRNQLGDLYDVLSLSYISKQYFQKDRSWLAQRINGNQVNGKTCAFSEDELEILKLTLTDIKNKLSDTILSIK</sequence>